<evidence type="ECO:0000256" key="6">
    <source>
        <dbReference type="ARBA" id="ARBA00022692"/>
    </source>
</evidence>
<proteinExistence type="inferred from homology"/>
<keyword evidence="5" id="KW-0169">Cobalamin biosynthesis</keyword>
<feature type="transmembrane region" description="Helical" evidence="9">
    <location>
        <begin position="16"/>
        <end position="40"/>
    </location>
</feature>
<sequence length="320" mass="36282">MIQELGPFYDWLMPPLVLTLAFIVSLVLPAKFQLATWIHLVADALTQKVLNPQRDATQQRLAGWLSLTMILLPFVGISAAIIHLAAFPQVFELLLIALCLPGRLQWKRHQQLATELHLGRKQQARLTLAPFTLRQTDKLSEVGLLKAAIESRLTHEASTTFLWLLYYPLLGLELTLTMAIIQMLHRHWFIGRKDYQHFGMGPALLSFAILMPINLLLGLTLSLYGNTRACLQQLPKTQWQTQGGRNWLLTAMAYYLNVQLGGPWQLDDRRLEFARLGPNISPQPQDLIRADKLVNLASWLWLAMVNLIAISVSLMMVAPQ</sequence>
<dbReference type="InterPro" id="IPR004485">
    <property type="entry name" value="Cobalamin_biosynth_CobD/CbiB"/>
</dbReference>
<feature type="transmembrane region" description="Helical" evidence="9">
    <location>
        <begin position="204"/>
        <end position="225"/>
    </location>
</feature>
<dbReference type="AlphaFoldDB" id="A0A4U1BML5"/>
<evidence type="ECO:0000256" key="7">
    <source>
        <dbReference type="ARBA" id="ARBA00022989"/>
    </source>
</evidence>
<dbReference type="GO" id="GO:0005886">
    <property type="term" value="C:plasma membrane"/>
    <property type="evidence" value="ECO:0007669"/>
    <property type="project" value="UniProtKB-SubCell"/>
</dbReference>
<dbReference type="PANTHER" id="PTHR34308:SF1">
    <property type="entry name" value="COBALAMIN BIOSYNTHESIS PROTEIN CBIB"/>
    <property type="match status" value="1"/>
</dbReference>
<keyword evidence="11" id="KW-1185">Reference proteome</keyword>
<dbReference type="Proteomes" id="UP000305675">
    <property type="component" value="Unassembled WGS sequence"/>
</dbReference>
<keyword evidence="6 9" id="KW-0812">Transmembrane</keyword>
<evidence type="ECO:0000256" key="4">
    <source>
        <dbReference type="ARBA" id="ARBA00022475"/>
    </source>
</evidence>
<evidence type="ECO:0000256" key="9">
    <source>
        <dbReference type="SAM" id="Phobius"/>
    </source>
</evidence>
<dbReference type="RefSeq" id="WP_136863564.1">
    <property type="nucleotide sequence ID" value="NZ_SWCJ01000007.1"/>
</dbReference>
<dbReference type="PANTHER" id="PTHR34308">
    <property type="entry name" value="COBALAMIN BIOSYNTHESIS PROTEIN CBIB"/>
    <property type="match status" value="1"/>
</dbReference>
<keyword evidence="8 9" id="KW-0472">Membrane</keyword>
<evidence type="ECO:0000256" key="3">
    <source>
        <dbReference type="ARBA" id="ARBA00006263"/>
    </source>
</evidence>
<comment type="subcellular location">
    <subcellularLocation>
        <location evidence="1">Cell membrane</location>
        <topology evidence="1">Multi-pass membrane protein</topology>
    </subcellularLocation>
</comment>
<organism evidence="10 11">
    <name type="scientific">Ferrimonas aestuarii</name>
    <dbReference type="NCBI Taxonomy" id="2569539"/>
    <lineage>
        <taxon>Bacteria</taxon>
        <taxon>Pseudomonadati</taxon>
        <taxon>Pseudomonadota</taxon>
        <taxon>Gammaproteobacteria</taxon>
        <taxon>Alteromonadales</taxon>
        <taxon>Ferrimonadaceae</taxon>
        <taxon>Ferrimonas</taxon>
    </lineage>
</organism>
<evidence type="ECO:0000313" key="11">
    <source>
        <dbReference type="Proteomes" id="UP000305675"/>
    </source>
</evidence>
<feature type="transmembrane region" description="Helical" evidence="9">
    <location>
        <begin position="90"/>
        <end position="106"/>
    </location>
</feature>
<dbReference type="Pfam" id="PF03186">
    <property type="entry name" value="CobD_Cbib"/>
    <property type="match status" value="1"/>
</dbReference>
<dbReference type="EMBL" id="SWCJ01000007">
    <property type="protein sequence ID" value="TKB54764.1"/>
    <property type="molecule type" value="Genomic_DNA"/>
</dbReference>
<dbReference type="GO" id="GO:0009236">
    <property type="term" value="P:cobalamin biosynthetic process"/>
    <property type="evidence" value="ECO:0007669"/>
    <property type="project" value="UniProtKB-UniPathway"/>
</dbReference>
<dbReference type="UniPathway" id="UPA00148"/>
<feature type="transmembrane region" description="Helical" evidence="9">
    <location>
        <begin position="161"/>
        <end position="184"/>
    </location>
</feature>
<name>A0A4U1BML5_9GAMM</name>
<keyword evidence="4" id="KW-1003">Cell membrane</keyword>
<dbReference type="OrthoDB" id="6397034at2"/>
<protein>
    <recommendedName>
        <fullName evidence="12">Adenosylcobinamide-phosphate synthase</fullName>
    </recommendedName>
</protein>
<reference evidence="10 11" key="1">
    <citation type="submission" date="2019-04" db="EMBL/GenBank/DDBJ databases">
        <authorList>
            <person name="Hwang J.C."/>
        </authorList>
    </citation>
    <scope>NUCLEOTIDE SEQUENCE [LARGE SCALE GENOMIC DNA]</scope>
    <source>
        <strain evidence="10 11">IMCC35002</strain>
    </source>
</reference>
<dbReference type="GO" id="GO:0048472">
    <property type="term" value="F:threonine-phosphate decarboxylase activity"/>
    <property type="evidence" value="ECO:0007669"/>
    <property type="project" value="InterPro"/>
</dbReference>
<accession>A0A4U1BML5</accession>
<gene>
    <name evidence="10" type="ORF">FCL42_11490</name>
</gene>
<evidence type="ECO:0008006" key="12">
    <source>
        <dbReference type="Google" id="ProtNLM"/>
    </source>
</evidence>
<keyword evidence="7 9" id="KW-1133">Transmembrane helix</keyword>
<comment type="similarity">
    <text evidence="3">Belongs to the CobD/CbiB family.</text>
</comment>
<evidence type="ECO:0000256" key="5">
    <source>
        <dbReference type="ARBA" id="ARBA00022573"/>
    </source>
</evidence>
<evidence type="ECO:0000256" key="1">
    <source>
        <dbReference type="ARBA" id="ARBA00004651"/>
    </source>
</evidence>
<evidence type="ECO:0000256" key="8">
    <source>
        <dbReference type="ARBA" id="ARBA00023136"/>
    </source>
</evidence>
<feature type="transmembrane region" description="Helical" evidence="9">
    <location>
        <begin position="61"/>
        <end position="84"/>
    </location>
</feature>
<comment type="caution">
    <text evidence="10">The sequence shown here is derived from an EMBL/GenBank/DDBJ whole genome shotgun (WGS) entry which is preliminary data.</text>
</comment>
<feature type="transmembrane region" description="Helical" evidence="9">
    <location>
        <begin position="299"/>
        <end position="318"/>
    </location>
</feature>
<evidence type="ECO:0000313" key="10">
    <source>
        <dbReference type="EMBL" id="TKB54764.1"/>
    </source>
</evidence>
<comment type="pathway">
    <text evidence="2">Cofactor biosynthesis; adenosylcobalamin biosynthesis.</text>
</comment>
<evidence type="ECO:0000256" key="2">
    <source>
        <dbReference type="ARBA" id="ARBA00004953"/>
    </source>
</evidence>